<name>A0A2I2FVP4_9EURO</name>
<proteinExistence type="predicted"/>
<organism evidence="1 2">
    <name type="scientific">Aspergillus steynii IBT 23096</name>
    <dbReference type="NCBI Taxonomy" id="1392250"/>
    <lineage>
        <taxon>Eukaryota</taxon>
        <taxon>Fungi</taxon>
        <taxon>Dikarya</taxon>
        <taxon>Ascomycota</taxon>
        <taxon>Pezizomycotina</taxon>
        <taxon>Eurotiomycetes</taxon>
        <taxon>Eurotiomycetidae</taxon>
        <taxon>Eurotiales</taxon>
        <taxon>Aspergillaceae</taxon>
        <taxon>Aspergillus</taxon>
        <taxon>Aspergillus subgen. Circumdati</taxon>
    </lineage>
</organism>
<evidence type="ECO:0000313" key="2">
    <source>
        <dbReference type="Proteomes" id="UP000234275"/>
    </source>
</evidence>
<keyword evidence="2" id="KW-1185">Reference proteome</keyword>
<dbReference type="GeneID" id="36550805"/>
<gene>
    <name evidence="1" type="ORF">P170DRAFT_265135</name>
</gene>
<dbReference type="AlphaFoldDB" id="A0A2I2FVP4"/>
<dbReference type="VEuPathDB" id="FungiDB:P170DRAFT_265135"/>
<dbReference type="RefSeq" id="XP_024700004.1">
    <property type="nucleotide sequence ID" value="XM_024843106.1"/>
</dbReference>
<reference evidence="1 2" key="1">
    <citation type="submission" date="2016-12" db="EMBL/GenBank/DDBJ databases">
        <title>The genomes of Aspergillus section Nigri reveals drivers in fungal speciation.</title>
        <authorList>
            <consortium name="DOE Joint Genome Institute"/>
            <person name="Vesth T.C."/>
            <person name="Nybo J."/>
            <person name="Theobald S."/>
            <person name="Brandl J."/>
            <person name="Frisvad J.C."/>
            <person name="Nielsen K.F."/>
            <person name="Lyhne E.K."/>
            <person name="Kogle M.E."/>
            <person name="Kuo A."/>
            <person name="Riley R."/>
            <person name="Clum A."/>
            <person name="Nolan M."/>
            <person name="Lipzen A."/>
            <person name="Salamov A."/>
            <person name="Henrissat B."/>
            <person name="Wiebenga A."/>
            <person name="De Vries R.P."/>
            <person name="Grigoriev I.V."/>
            <person name="Mortensen U.H."/>
            <person name="Andersen M.R."/>
            <person name="Baker S.E."/>
        </authorList>
    </citation>
    <scope>NUCLEOTIDE SEQUENCE [LARGE SCALE GENOMIC DNA]</scope>
    <source>
        <strain evidence="1 2">IBT 23096</strain>
    </source>
</reference>
<protein>
    <submittedName>
        <fullName evidence="1">Uncharacterized protein</fullName>
    </submittedName>
</protein>
<dbReference type="EMBL" id="MSFO01000008">
    <property type="protein sequence ID" value="PLB44702.1"/>
    <property type="molecule type" value="Genomic_DNA"/>
</dbReference>
<accession>A0A2I2FVP4</accession>
<sequence>MYNQPMCLTRKKGRQSILLPPHLPPSFLCGGCLSFGWLSVIDCCQRMILYNSIHSQNAFVGCAVGLVIVKDV</sequence>
<dbReference type="Proteomes" id="UP000234275">
    <property type="component" value="Unassembled WGS sequence"/>
</dbReference>
<evidence type="ECO:0000313" key="1">
    <source>
        <dbReference type="EMBL" id="PLB44702.1"/>
    </source>
</evidence>
<comment type="caution">
    <text evidence="1">The sequence shown here is derived from an EMBL/GenBank/DDBJ whole genome shotgun (WGS) entry which is preliminary data.</text>
</comment>